<name>A0A1Q8ZSN2_9HYPH</name>
<sequence>MLPAFEKSGLTLVVNAGALSFALHHITGKSRGKISRWRGIALRSIDPGMGKTAWLWPLCWGFDADYGPILWSLKIDS</sequence>
<accession>A0A1Q8ZSN2</accession>
<keyword evidence="2" id="KW-1185">Reference proteome</keyword>
<evidence type="ECO:0000313" key="1">
    <source>
        <dbReference type="EMBL" id="OLP45101.1"/>
    </source>
</evidence>
<comment type="caution">
    <text evidence="1">The sequence shown here is derived from an EMBL/GenBank/DDBJ whole genome shotgun (WGS) entry which is preliminary data.</text>
</comment>
<protein>
    <submittedName>
        <fullName evidence="1">Uncharacterized protein</fullName>
    </submittedName>
</protein>
<evidence type="ECO:0000313" key="2">
    <source>
        <dbReference type="Proteomes" id="UP000186894"/>
    </source>
</evidence>
<reference evidence="1 2" key="1">
    <citation type="submission" date="2016-09" db="EMBL/GenBank/DDBJ databases">
        <title>Rhizobium oryziradicis sp. nov., isolated from the root of rice.</title>
        <authorList>
            <person name="Zhao J."/>
            <person name="Zhang X."/>
        </authorList>
    </citation>
    <scope>NUCLEOTIDE SEQUENCE [LARGE SCALE GENOMIC DNA]</scope>
    <source>
        <strain evidence="1 2">N19</strain>
    </source>
</reference>
<proteinExistence type="predicted"/>
<organism evidence="1 2">
    <name type="scientific">Rhizobium oryziradicis</name>
    <dbReference type="NCBI Taxonomy" id="1867956"/>
    <lineage>
        <taxon>Bacteria</taxon>
        <taxon>Pseudomonadati</taxon>
        <taxon>Pseudomonadota</taxon>
        <taxon>Alphaproteobacteria</taxon>
        <taxon>Hyphomicrobiales</taxon>
        <taxon>Rhizobiaceae</taxon>
        <taxon>Rhizobium/Agrobacterium group</taxon>
        <taxon>Rhizobium</taxon>
    </lineage>
</organism>
<dbReference type="Proteomes" id="UP000186894">
    <property type="component" value="Unassembled WGS sequence"/>
</dbReference>
<gene>
    <name evidence="1" type="ORF">BJF95_17300</name>
</gene>
<dbReference type="STRING" id="1867956.BJF95_17300"/>
<dbReference type="EMBL" id="MKIM01000025">
    <property type="protein sequence ID" value="OLP45101.1"/>
    <property type="molecule type" value="Genomic_DNA"/>
</dbReference>
<dbReference type="AlphaFoldDB" id="A0A1Q8ZSN2"/>